<dbReference type="Proteomes" id="UP000034883">
    <property type="component" value="Chromosome"/>
</dbReference>
<gene>
    <name evidence="1" type="ORF">DB32_006601</name>
</gene>
<reference evidence="1 2" key="1">
    <citation type="submission" date="2015-03" db="EMBL/GenBank/DDBJ databases">
        <title>Genome assembly of Sandaracinus amylolyticus DSM 53668.</title>
        <authorList>
            <person name="Sharma G."/>
            <person name="Subramanian S."/>
        </authorList>
    </citation>
    <scope>NUCLEOTIDE SEQUENCE [LARGE SCALE GENOMIC DNA]</scope>
    <source>
        <strain evidence="1 2">DSM 53668</strain>
    </source>
</reference>
<dbReference type="AlphaFoldDB" id="A0A0F6W7S2"/>
<accession>A0A0F6W7S2</accession>
<dbReference type="RefSeq" id="WP_053236495.1">
    <property type="nucleotide sequence ID" value="NZ_CP011125.1"/>
</dbReference>
<dbReference type="KEGG" id="samy:DB32_006601"/>
<evidence type="ECO:0000313" key="1">
    <source>
        <dbReference type="EMBL" id="AKF09452.1"/>
    </source>
</evidence>
<keyword evidence="2" id="KW-1185">Reference proteome</keyword>
<sequence>MPMPEEDRASSIILRDARYHRASVKADPATAHLAERIESAERTLRDAADATDAAEDARVEAYARLVRADFQSDQQIREIDLLLLAAVGRDRSSAGYRACLPRGMSELVAMRGEEQERAVRSLVTELGARFPALATAHGEALTTLAAGATTAERAWLEAERLTSAARGAERLARVELIRALQRNEGALREIFPGDVRRAKSYFRKASKRREEKPEE</sequence>
<organism evidence="1 2">
    <name type="scientific">Sandaracinus amylolyticus</name>
    <dbReference type="NCBI Taxonomy" id="927083"/>
    <lineage>
        <taxon>Bacteria</taxon>
        <taxon>Pseudomonadati</taxon>
        <taxon>Myxococcota</taxon>
        <taxon>Polyangia</taxon>
        <taxon>Polyangiales</taxon>
        <taxon>Sandaracinaceae</taxon>
        <taxon>Sandaracinus</taxon>
    </lineage>
</organism>
<evidence type="ECO:0000313" key="2">
    <source>
        <dbReference type="Proteomes" id="UP000034883"/>
    </source>
</evidence>
<name>A0A0F6W7S2_9BACT</name>
<dbReference type="EMBL" id="CP011125">
    <property type="protein sequence ID" value="AKF09452.1"/>
    <property type="molecule type" value="Genomic_DNA"/>
</dbReference>
<proteinExistence type="predicted"/>
<protein>
    <submittedName>
        <fullName evidence="1">Uncharacterized protein</fullName>
    </submittedName>
</protein>